<keyword evidence="3" id="KW-1185">Reference proteome</keyword>
<proteinExistence type="predicted"/>
<feature type="region of interest" description="Disordered" evidence="1">
    <location>
        <begin position="217"/>
        <end position="252"/>
    </location>
</feature>
<dbReference type="GeneID" id="90039393"/>
<feature type="compositionally biased region" description="Low complexity" evidence="1">
    <location>
        <begin position="52"/>
        <end position="62"/>
    </location>
</feature>
<dbReference type="RefSeq" id="XP_064770277.1">
    <property type="nucleotide sequence ID" value="XM_064913881.1"/>
</dbReference>
<feature type="compositionally biased region" description="Low complexity" evidence="1">
    <location>
        <begin position="29"/>
        <end position="42"/>
    </location>
</feature>
<feature type="compositionally biased region" description="Basic residues" evidence="1">
    <location>
        <begin position="1"/>
        <end position="10"/>
    </location>
</feature>
<feature type="region of interest" description="Disordered" evidence="1">
    <location>
        <begin position="487"/>
        <end position="506"/>
    </location>
</feature>
<feature type="compositionally biased region" description="Pro residues" evidence="1">
    <location>
        <begin position="14"/>
        <end position="28"/>
    </location>
</feature>
<dbReference type="EMBL" id="JBBJBU010000001">
    <property type="protein sequence ID" value="KAK7207244.1"/>
    <property type="molecule type" value="Genomic_DNA"/>
</dbReference>
<feature type="region of interest" description="Disordered" evidence="1">
    <location>
        <begin position="83"/>
        <end position="104"/>
    </location>
</feature>
<comment type="caution">
    <text evidence="2">The sequence shown here is derived from an EMBL/GenBank/DDBJ whole genome shotgun (WGS) entry which is preliminary data.</text>
</comment>
<dbReference type="Proteomes" id="UP001498771">
    <property type="component" value="Unassembled WGS sequence"/>
</dbReference>
<evidence type="ECO:0000313" key="3">
    <source>
        <dbReference type="Proteomes" id="UP001498771"/>
    </source>
</evidence>
<sequence>MPFIRRRRSHTDHPPSPPPPPPPPPPRPRISYFPPHVLRARIPTPPRPPPSTSSAHSHSLIPADQSTTSLSHDFSLARARFFGARKPQLRQSSHSSPPRPRRHRRRSLLAALPFSASSLHLKSSLDKVLSQTQSPADPPSCPVLPTSSLNYNLDQDLDEDQVEDDFDTEEAIARITQVIRDSAAEISVREAAANTPSPAEHPSGLWRRLSQLASPVSPSAAVDTTNTPATSATAAAATSDPSDTHSDSAKPLHIHLPSASSVIAAANQTSALVTIPLAESATDCSHSSSISRANSKNLYLSPVNANTLCDEDFSCIVPTELKLKKGGKRKSTTKKFFKNAAQSLRLRKRRDNTQISQPTDSKNTPPSPQPEPASTITSPLPSPLCKPIETPRTSKFYLSHFLRARLAALFTAQSRKEKKWTEEQFQARLRAFGEDTKVIKAEGKKSIADDEDSKQSAKRMIIDVAKMRAQDWDMISPGTQTTCVNTPSTPTAKPDPHMQQQQQQQLPSPGTVRFNNMIQVRSSSGHSVSGDKYLELGTAVVERPVLNPFSPAASSVSPLWMEG</sequence>
<feature type="region of interest" description="Disordered" evidence="1">
    <location>
        <begin position="334"/>
        <end position="385"/>
    </location>
</feature>
<feature type="region of interest" description="Disordered" evidence="1">
    <location>
        <begin position="129"/>
        <end position="151"/>
    </location>
</feature>
<protein>
    <submittedName>
        <fullName evidence="2">Uncharacterized protein</fullName>
    </submittedName>
</protein>
<accession>A0ABR1FBL7</accession>
<feature type="region of interest" description="Disordered" evidence="1">
    <location>
        <begin position="1"/>
        <end position="62"/>
    </location>
</feature>
<feature type="compositionally biased region" description="Polar residues" evidence="1">
    <location>
        <begin position="353"/>
        <end position="364"/>
    </location>
</feature>
<evidence type="ECO:0000256" key="1">
    <source>
        <dbReference type="SAM" id="MobiDB-lite"/>
    </source>
</evidence>
<evidence type="ECO:0000313" key="2">
    <source>
        <dbReference type="EMBL" id="KAK7207244.1"/>
    </source>
</evidence>
<gene>
    <name evidence="2" type="ORF">BZA70DRAFT_286610</name>
</gene>
<reference evidence="2 3" key="1">
    <citation type="submission" date="2024-03" db="EMBL/GenBank/DDBJ databases">
        <title>Genome-scale model development and genomic sequencing of the oleaginous clade Lipomyces.</title>
        <authorList>
            <consortium name="Lawrence Berkeley National Laboratory"/>
            <person name="Czajka J.J."/>
            <person name="Han Y."/>
            <person name="Kim J."/>
            <person name="Mondo S.J."/>
            <person name="Hofstad B.A."/>
            <person name="Robles A."/>
            <person name="Haridas S."/>
            <person name="Riley R."/>
            <person name="LaButti K."/>
            <person name="Pangilinan J."/>
            <person name="Andreopoulos W."/>
            <person name="Lipzen A."/>
            <person name="Yan J."/>
            <person name="Wang M."/>
            <person name="Ng V."/>
            <person name="Grigoriev I.V."/>
            <person name="Spatafora J.W."/>
            <person name="Magnuson J.K."/>
            <person name="Baker S.E."/>
            <person name="Pomraning K.R."/>
        </authorList>
    </citation>
    <scope>NUCLEOTIDE SEQUENCE [LARGE SCALE GENOMIC DNA]</scope>
    <source>
        <strain evidence="2 3">Phaff 52-87</strain>
    </source>
</reference>
<feature type="compositionally biased region" description="Low complexity" evidence="1">
    <location>
        <begin position="223"/>
        <end position="241"/>
    </location>
</feature>
<name>A0ABR1FBL7_9ASCO</name>
<organism evidence="2 3">
    <name type="scientific">Myxozyma melibiosi</name>
    <dbReference type="NCBI Taxonomy" id="54550"/>
    <lineage>
        <taxon>Eukaryota</taxon>
        <taxon>Fungi</taxon>
        <taxon>Dikarya</taxon>
        <taxon>Ascomycota</taxon>
        <taxon>Saccharomycotina</taxon>
        <taxon>Lipomycetes</taxon>
        <taxon>Lipomycetales</taxon>
        <taxon>Lipomycetaceae</taxon>
        <taxon>Myxozyma</taxon>
    </lineage>
</organism>